<protein>
    <submittedName>
        <fullName evidence="4">Aste57867_2472 protein</fullName>
    </submittedName>
</protein>
<reference evidence="3" key="2">
    <citation type="submission" date="2019-06" db="EMBL/GenBank/DDBJ databases">
        <title>Genomics analysis of Aphanomyces spp. identifies a new class of oomycete effector associated with host adaptation.</title>
        <authorList>
            <person name="Gaulin E."/>
        </authorList>
    </citation>
    <scope>NUCLEOTIDE SEQUENCE</scope>
    <source>
        <strain evidence="3">CBS 578.67</strain>
    </source>
</reference>
<dbReference type="Gene3D" id="1.25.40.10">
    <property type="entry name" value="Tetratricopeptide repeat domain"/>
    <property type="match status" value="1"/>
</dbReference>
<name>A0A485KBC5_9STRA</name>
<dbReference type="EMBL" id="CAADRA010000300">
    <property type="protein sequence ID" value="VFT79671.1"/>
    <property type="molecule type" value="Genomic_DNA"/>
</dbReference>
<dbReference type="SUPFAM" id="SSF48452">
    <property type="entry name" value="TPR-like"/>
    <property type="match status" value="1"/>
</dbReference>
<dbReference type="InterPro" id="IPR011990">
    <property type="entry name" value="TPR-like_helical_dom_sf"/>
</dbReference>
<evidence type="ECO:0000256" key="1">
    <source>
        <dbReference type="ARBA" id="ARBA00022737"/>
    </source>
</evidence>
<keyword evidence="2" id="KW-0802">TPR repeat</keyword>
<accession>A0A485KBC5</accession>
<evidence type="ECO:0000313" key="4">
    <source>
        <dbReference type="EMBL" id="VFT79671.1"/>
    </source>
</evidence>
<dbReference type="GO" id="GO:0051879">
    <property type="term" value="F:Hsp90 protein binding"/>
    <property type="evidence" value="ECO:0007669"/>
    <property type="project" value="TreeGrafter"/>
</dbReference>
<evidence type="ECO:0000313" key="3">
    <source>
        <dbReference type="EMBL" id="KAF0717127.1"/>
    </source>
</evidence>
<dbReference type="Gene3D" id="2.60.120.620">
    <property type="entry name" value="q2cbj1_9rhob like domain"/>
    <property type="match status" value="1"/>
</dbReference>
<reference evidence="4 5" key="1">
    <citation type="submission" date="2019-03" db="EMBL/GenBank/DDBJ databases">
        <authorList>
            <person name="Gaulin E."/>
            <person name="Dumas B."/>
        </authorList>
    </citation>
    <scope>NUCLEOTIDE SEQUENCE [LARGE SCALE GENOMIC DNA]</scope>
    <source>
        <strain evidence="4">CBS 568.67</strain>
    </source>
</reference>
<sequence>MLDRDVVEAASDGSFDVDEIAALNASWEELKAEGNACFQKKDYIEALKKYSAAMADAPPERVHLLHGNRATCYFQMKEYRVALDEVNAALVLVPTWDKGLSRKQCILAAIAKKKAAAPPPTLYDDKAPVLPDNDAAKASHLLWRRFKAGLDNANQDCLDGVFARLQTESDFRQLLYPGLTAEDIAKQGLPRTLKQLLEDPWYETEMLELMPKVQAKAQSVLENVKRKGAAMGDHMDATTEAMLRPQVLREAFGREVLAMLQRVAVQKHAMLAQDARRIADPDADCATWDSLPSRATLDAVLVGPGFGTADAFLGADFVPLVQSDVRRMHKQKQLLAADGCFLRFFVDTDDGNASTEQFPALAELLEKLRALPHEINRKRGSQLCAVSATCVVCLEPGQSQPLRLDCGTDAAHDNGYKLTCIYCVGSGDDDDDGGRVDLRPMEDQEPCTSVQAKADRLVLFRSQHVLNAIPAVPNATMYYVVCRIQGLRL</sequence>
<evidence type="ECO:0000256" key="2">
    <source>
        <dbReference type="ARBA" id="ARBA00022803"/>
    </source>
</evidence>
<gene>
    <name evidence="4" type="primary">Aste57867_2472</name>
    <name evidence="3" type="ORF">As57867_002466</name>
    <name evidence="4" type="ORF">ASTE57867_2472</name>
</gene>
<dbReference type="PANTHER" id="PTHR22904">
    <property type="entry name" value="TPR REPEAT CONTAINING PROTEIN"/>
    <property type="match status" value="1"/>
</dbReference>
<evidence type="ECO:0000313" key="5">
    <source>
        <dbReference type="Proteomes" id="UP000332933"/>
    </source>
</evidence>
<proteinExistence type="predicted"/>
<keyword evidence="1" id="KW-0677">Repeat</keyword>
<dbReference type="AlphaFoldDB" id="A0A485KBC5"/>
<dbReference type="OrthoDB" id="2423701at2759"/>
<keyword evidence="5" id="KW-1185">Reference proteome</keyword>
<dbReference type="EMBL" id="VJMH01000300">
    <property type="protein sequence ID" value="KAF0717127.1"/>
    <property type="molecule type" value="Genomic_DNA"/>
</dbReference>
<dbReference type="PANTHER" id="PTHR22904:SF523">
    <property type="entry name" value="STRESS-INDUCED-PHOSPHOPROTEIN 1"/>
    <property type="match status" value="1"/>
</dbReference>
<organism evidence="4 5">
    <name type="scientific">Aphanomyces stellatus</name>
    <dbReference type="NCBI Taxonomy" id="120398"/>
    <lineage>
        <taxon>Eukaryota</taxon>
        <taxon>Sar</taxon>
        <taxon>Stramenopiles</taxon>
        <taxon>Oomycota</taxon>
        <taxon>Saprolegniomycetes</taxon>
        <taxon>Saprolegniales</taxon>
        <taxon>Verrucalvaceae</taxon>
        <taxon>Aphanomyces</taxon>
    </lineage>
</organism>
<dbReference type="Proteomes" id="UP000332933">
    <property type="component" value="Unassembled WGS sequence"/>
</dbReference>